<name>A0AAV4UG26_CAEEX</name>
<proteinExistence type="predicted"/>
<dbReference type="Proteomes" id="UP001054945">
    <property type="component" value="Unassembled WGS sequence"/>
</dbReference>
<comment type="caution">
    <text evidence="2">The sequence shown here is derived from an EMBL/GenBank/DDBJ whole genome shotgun (WGS) entry which is preliminary data.</text>
</comment>
<evidence type="ECO:0000313" key="2">
    <source>
        <dbReference type="EMBL" id="GIY56785.1"/>
    </source>
</evidence>
<evidence type="ECO:0000313" key="3">
    <source>
        <dbReference type="Proteomes" id="UP001054945"/>
    </source>
</evidence>
<accession>A0AAV4UG26</accession>
<evidence type="ECO:0000256" key="1">
    <source>
        <dbReference type="SAM" id="MobiDB-lite"/>
    </source>
</evidence>
<keyword evidence="3" id="KW-1185">Reference proteome</keyword>
<organism evidence="2 3">
    <name type="scientific">Caerostris extrusa</name>
    <name type="common">Bark spider</name>
    <name type="synonym">Caerostris bankana</name>
    <dbReference type="NCBI Taxonomy" id="172846"/>
    <lineage>
        <taxon>Eukaryota</taxon>
        <taxon>Metazoa</taxon>
        <taxon>Ecdysozoa</taxon>
        <taxon>Arthropoda</taxon>
        <taxon>Chelicerata</taxon>
        <taxon>Arachnida</taxon>
        <taxon>Araneae</taxon>
        <taxon>Araneomorphae</taxon>
        <taxon>Entelegynae</taxon>
        <taxon>Araneoidea</taxon>
        <taxon>Araneidae</taxon>
        <taxon>Caerostris</taxon>
    </lineage>
</organism>
<protein>
    <submittedName>
        <fullName evidence="2">Uncharacterized protein</fullName>
    </submittedName>
</protein>
<feature type="region of interest" description="Disordered" evidence="1">
    <location>
        <begin position="69"/>
        <end position="90"/>
    </location>
</feature>
<dbReference type="EMBL" id="BPLR01012811">
    <property type="protein sequence ID" value="GIY56785.1"/>
    <property type="molecule type" value="Genomic_DNA"/>
</dbReference>
<reference evidence="2 3" key="1">
    <citation type="submission" date="2021-06" db="EMBL/GenBank/DDBJ databases">
        <title>Caerostris extrusa draft genome.</title>
        <authorList>
            <person name="Kono N."/>
            <person name="Arakawa K."/>
        </authorList>
    </citation>
    <scope>NUCLEOTIDE SEQUENCE [LARGE SCALE GENOMIC DNA]</scope>
</reference>
<dbReference type="AlphaFoldDB" id="A0AAV4UG26"/>
<gene>
    <name evidence="2" type="ORF">CEXT_491131</name>
</gene>
<sequence length="90" mass="10434">MSANHNGTKDNSIEITVFKNSENKYLDNTKVPNVFTTIIPTKYPESKNISIYEFNLVENDTISLEDINNSTSSEEESKQRIEICFQQKRR</sequence>